<evidence type="ECO:0000313" key="2">
    <source>
        <dbReference type="EMBL" id="NIH57067.1"/>
    </source>
</evidence>
<keyword evidence="3" id="KW-1185">Reference proteome</keyword>
<dbReference type="RefSeq" id="WP_167166483.1">
    <property type="nucleotide sequence ID" value="NZ_BAAAOO010000011.1"/>
</dbReference>
<evidence type="ECO:0000256" key="1">
    <source>
        <dbReference type="SAM" id="MobiDB-lite"/>
    </source>
</evidence>
<evidence type="ECO:0000313" key="3">
    <source>
        <dbReference type="Proteomes" id="UP000749311"/>
    </source>
</evidence>
<organism evidence="2 3">
    <name type="scientific">Brooklawnia cerclae</name>
    <dbReference type="NCBI Taxonomy" id="349934"/>
    <lineage>
        <taxon>Bacteria</taxon>
        <taxon>Bacillati</taxon>
        <taxon>Actinomycetota</taxon>
        <taxon>Actinomycetes</taxon>
        <taxon>Propionibacteriales</taxon>
        <taxon>Propionibacteriaceae</taxon>
        <taxon>Brooklawnia</taxon>
    </lineage>
</organism>
<gene>
    <name evidence="2" type="ORF">FB473_001712</name>
</gene>
<dbReference type="EMBL" id="JAAMOZ010000001">
    <property type="protein sequence ID" value="NIH57067.1"/>
    <property type="molecule type" value="Genomic_DNA"/>
</dbReference>
<reference evidence="2 3" key="1">
    <citation type="submission" date="2020-02" db="EMBL/GenBank/DDBJ databases">
        <title>Sequencing the genomes of 1000 actinobacteria strains.</title>
        <authorList>
            <person name="Klenk H.-P."/>
        </authorList>
    </citation>
    <scope>NUCLEOTIDE SEQUENCE [LARGE SCALE GENOMIC DNA]</scope>
    <source>
        <strain evidence="2 3">DSM 19609</strain>
    </source>
</reference>
<name>A0ABX0SJY9_9ACTN</name>
<feature type="region of interest" description="Disordered" evidence="1">
    <location>
        <begin position="25"/>
        <end position="47"/>
    </location>
</feature>
<sequence length="47" mass="4854">MGTNNIVRHGAGANGRARTALVAQTLGSTQQSDLDKVERGGTDVSDQ</sequence>
<dbReference type="Proteomes" id="UP000749311">
    <property type="component" value="Unassembled WGS sequence"/>
</dbReference>
<accession>A0ABX0SJY9</accession>
<protein>
    <submittedName>
        <fullName evidence="2">Uncharacterized protein</fullName>
    </submittedName>
</protein>
<comment type="caution">
    <text evidence="2">The sequence shown here is derived from an EMBL/GenBank/DDBJ whole genome shotgun (WGS) entry which is preliminary data.</text>
</comment>
<proteinExistence type="predicted"/>